<dbReference type="InterPro" id="IPR002321">
    <property type="entry name" value="Cyt_c_II"/>
</dbReference>
<gene>
    <name evidence="2" type="ORF">LzC2_00380</name>
</gene>
<organism evidence="2 3">
    <name type="scientific">Alienimonas chondri</name>
    <dbReference type="NCBI Taxonomy" id="2681879"/>
    <lineage>
        <taxon>Bacteria</taxon>
        <taxon>Pseudomonadati</taxon>
        <taxon>Planctomycetota</taxon>
        <taxon>Planctomycetia</taxon>
        <taxon>Planctomycetales</taxon>
        <taxon>Planctomycetaceae</taxon>
        <taxon>Alienimonas</taxon>
    </lineage>
</organism>
<evidence type="ECO:0000313" key="3">
    <source>
        <dbReference type="Proteomes" id="UP000609651"/>
    </source>
</evidence>
<name>A0ABX1V907_9PLAN</name>
<dbReference type="Pfam" id="PF01322">
    <property type="entry name" value="Cytochrom_C_2"/>
    <property type="match status" value="1"/>
</dbReference>
<feature type="signal peptide" evidence="1">
    <location>
        <begin position="1"/>
        <end position="23"/>
    </location>
</feature>
<protein>
    <recommendedName>
        <fullName evidence="4">Cytochrome c</fullName>
    </recommendedName>
</protein>
<dbReference type="PROSITE" id="PS51009">
    <property type="entry name" value="CYTCII"/>
    <property type="match status" value="1"/>
</dbReference>
<dbReference type="InterPro" id="IPR010980">
    <property type="entry name" value="Cyt_c/b562"/>
</dbReference>
<comment type="caution">
    <text evidence="2">The sequence shown here is derived from an EMBL/GenBank/DDBJ whole genome shotgun (WGS) entry which is preliminary data.</text>
</comment>
<dbReference type="SUPFAM" id="SSF47175">
    <property type="entry name" value="Cytochromes"/>
    <property type="match status" value="1"/>
</dbReference>
<sequence length="322" mass="33722">MTLRLPFRLTSGCLLAASIPALAVAQQGDGSAKPKFPEVPADVFFPDPFAVFEDQTPVPGAAPVAPSAVMNPAEAPVTGGPVDAVAVGGSDEPETAAVDWAALLPPDALDAQVRAVMEELARNSRDVQTYNNAYLSIPPAAAELGSLFAVGSRYDKGVAWSDNAAALARKAAEINETQLRRGAGGQKQVADPLRTLDALLNGGGAGGGEVVDFAEAADFNLIMKRFQVGVDSLKALASSAQLMEANKEAVEREARVLSVLSEVSADESHGWGFEQEFVALSKKMTKAASETAAAVGQDFDTFDAARRRLSQTCSDCHGEYRN</sequence>
<keyword evidence="1" id="KW-0732">Signal</keyword>
<accession>A0ABX1V907</accession>
<dbReference type="Proteomes" id="UP000609651">
    <property type="component" value="Unassembled WGS sequence"/>
</dbReference>
<dbReference type="EMBL" id="WTPX01000001">
    <property type="protein sequence ID" value="NNJ23991.1"/>
    <property type="molecule type" value="Genomic_DNA"/>
</dbReference>
<evidence type="ECO:0000313" key="2">
    <source>
        <dbReference type="EMBL" id="NNJ23991.1"/>
    </source>
</evidence>
<reference evidence="2 3" key="1">
    <citation type="journal article" date="2020" name="Syst. Appl. Microbiol.">
        <title>Alienimonas chondri sp. nov., a novel planctomycete isolated from the biofilm of the red alga Chondrus crispus.</title>
        <authorList>
            <person name="Vitorino I."/>
            <person name="Albuquerque L."/>
            <person name="Wiegand S."/>
            <person name="Kallscheuer N."/>
            <person name="da Costa M.S."/>
            <person name="Lobo-da-Cunha A."/>
            <person name="Jogler C."/>
            <person name="Lage O.M."/>
        </authorList>
    </citation>
    <scope>NUCLEOTIDE SEQUENCE [LARGE SCALE GENOMIC DNA]</scope>
    <source>
        <strain evidence="2 3">LzC2</strain>
    </source>
</reference>
<dbReference type="RefSeq" id="WP_171182468.1">
    <property type="nucleotide sequence ID" value="NZ_WTPX01000001.1"/>
</dbReference>
<keyword evidence="3" id="KW-1185">Reference proteome</keyword>
<evidence type="ECO:0000256" key="1">
    <source>
        <dbReference type="SAM" id="SignalP"/>
    </source>
</evidence>
<feature type="chain" id="PRO_5047033178" description="Cytochrome c" evidence="1">
    <location>
        <begin position="24"/>
        <end position="322"/>
    </location>
</feature>
<dbReference type="Gene3D" id="1.20.120.10">
    <property type="entry name" value="Cytochrome c/b562"/>
    <property type="match status" value="1"/>
</dbReference>
<evidence type="ECO:0008006" key="4">
    <source>
        <dbReference type="Google" id="ProtNLM"/>
    </source>
</evidence>
<proteinExistence type="predicted"/>